<organism evidence="2 3">
    <name type="scientific">Tunturiibacter lichenicola</name>
    <dbReference type="NCBI Taxonomy" id="2051959"/>
    <lineage>
        <taxon>Bacteria</taxon>
        <taxon>Pseudomonadati</taxon>
        <taxon>Acidobacteriota</taxon>
        <taxon>Terriglobia</taxon>
        <taxon>Terriglobales</taxon>
        <taxon>Acidobacteriaceae</taxon>
        <taxon>Tunturiibacter</taxon>
    </lineage>
</organism>
<accession>A0A7W8J638</accession>
<evidence type="ECO:0000313" key="3">
    <source>
        <dbReference type="Proteomes" id="UP000569092"/>
    </source>
</evidence>
<reference evidence="2 3" key="1">
    <citation type="submission" date="2020-08" db="EMBL/GenBank/DDBJ databases">
        <title>Genomic Encyclopedia of Type Strains, Phase IV (KMG-V): Genome sequencing to study the core and pangenomes of soil and plant-associated prokaryotes.</title>
        <authorList>
            <person name="Whitman W."/>
        </authorList>
    </citation>
    <scope>NUCLEOTIDE SEQUENCE [LARGE SCALE GENOMIC DNA]</scope>
    <source>
        <strain evidence="2 3">M8US30</strain>
    </source>
</reference>
<dbReference type="AlphaFoldDB" id="A0A7W8J638"/>
<dbReference type="Proteomes" id="UP000569092">
    <property type="component" value="Unassembled WGS sequence"/>
</dbReference>
<sequence>MSKLKLEHGVSKIRRAKLQSSIDQTVAEDIELLAQWSNNETNHVVNELLRFALTQEEDFQKYKASAAATAARDAHATKPRPTPTKPVSESAAKPDATATNATAHA</sequence>
<dbReference type="EMBL" id="JACHDZ010000002">
    <property type="protein sequence ID" value="MBB5343358.1"/>
    <property type="molecule type" value="Genomic_DNA"/>
</dbReference>
<feature type="region of interest" description="Disordered" evidence="1">
    <location>
        <begin position="64"/>
        <end position="105"/>
    </location>
</feature>
<evidence type="ECO:0000313" key="2">
    <source>
        <dbReference type="EMBL" id="MBB5343358.1"/>
    </source>
</evidence>
<evidence type="ECO:0000256" key="1">
    <source>
        <dbReference type="SAM" id="MobiDB-lite"/>
    </source>
</evidence>
<protein>
    <submittedName>
        <fullName evidence="2">Uncharacterized protein</fullName>
    </submittedName>
</protein>
<comment type="caution">
    <text evidence="2">The sequence shown here is derived from an EMBL/GenBank/DDBJ whole genome shotgun (WGS) entry which is preliminary data.</text>
</comment>
<gene>
    <name evidence="2" type="ORF">HDF10_001333</name>
</gene>
<name>A0A7W8J638_9BACT</name>
<proteinExistence type="predicted"/>